<accession>A0A7R7VPW1</accession>
<feature type="compositionally biased region" description="Polar residues" evidence="1">
    <location>
        <begin position="101"/>
        <end position="124"/>
    </location>
</feature>
<dbReference type="GeneID" id="66982973"/>
<evidence type="ECO:0000313" key="2">
    <source>
        <dbReference type="EMBL" id="BCR88615.1"/>
    </source>
</evidence>
<keyword evidence="3" id="KW-1185">Reference proteome</keyword>
<name>A0A7R7VPW1_ASPCH</name>
<organism evidence="2 3">
    <name type="scientific">Aspergillus chevalieri</name>
    <name type="common">Eurotium chevalieri</name>
    <dbReference type="NCBI Taxonomy" id="182096"/>
    <lineage>
        <taxon>Eukaryota</taxon>
        <taxon>Fungi</taxon>
        <taxon>Dikarya</taxon>
        <taxon>Ascomycota</taxon>
        <taxon>Pezizomycotina</taxon>
        <taxon>Eurotiomycetes</taxon>
        <taxon>Eurotiomycetidae</taxon>
        <taxon>Eurotiales</taxon>
        <taxon>Aspergillaceae</taxon>
        <taxon>Aspergillus</taxon>
        <taxon>Aspergillus subgen. Aspergillus</taxon>
    </lineage>
</organism>
<evidence type="ECO:0000313" key="3">
    <source>
        <dbReference type="Proteomes" id="UP000637239"/>
    </source>
</evidence>
<proteinExistence type="predicted"/>
<sequence>MYIAAKTSEPYALPTAASTIYSSNIAECNPAFKNATRPFLAMQQRQGVLNAADLLDNLARTQTTDSNDDKIDSDFYYHPLFKKGYTPEAILEIQKAFLEPSKQTPSNSSFSSSIEAQRQTSSSRGGYVKSGDNKIFDLLLEMGAR</sequence>
<evidence type="ECO:0000256" key="1">
    <source>
        <dbReference type="SAM" id="MobiDB-lite"/>
    </source>
</evidence>
<reference evidence="2" key="1">
    <citation type="submission" date="2021-01" db="EMBL/GenBank/DDBJ databases">
        <authorList>
            <consortium name="Aspergillus chevalieri M1 genome sequencing consortium"/>
            <person name="Kazuki M."/>
            <person name="Futagami T."/>
        </authorList>
    </citation>
    <scope>NUCLEOTIDE SEQUENCE</scope>
    <source>
        <strain evidence="2">M1</strain>
    </source>
</reference>
<reference evidence="2" key="2">
    <citation type="submission" date="2021-02" db="EMBL/GenBank/DDBJ databases">
        <title>Aspergillus chevalieri M1 genome sequence.</title>
        <authorList>
            <person name="Kadooka C."/>
            <person name="Mori K."/>
            <person name="Futagami T."/>
        </authorList>
    </citation>
    <scope>NUCLEOTIDE SEQUENCE</scope>
    <source>
        <strain evidence="2">M1</strain>
    </source>
</reference>
<dbReference type="AlphaFoldDB" id="A0A7R7VPW1"/>
<dbReference type="KEGG" id="ache:ACHE_41179S"/>
<protein>
    <submittedName>
        <fullName evidence="2">Uncharacterized protein</fullName>
    </submittedName>
</protein>
<dbReference type="Proteomes" id="UP000637239">
    <property type="component" value="Chromosome 4"/>
</dbReference>
<dbReference type="EMBL" id="AP024419">
    <property type="protein sequence ID" value="BCR88615.1"/>
    <property type="molecule type" value="Genomic_DNA"/>
</dbReference>
<dbReference type="RefSeq" id="XP_043137137.1">
    <property type="nucleotide sequence ID" value="XM_043279460.1"/>
</dbReference>
<feature type="region of interest" description="Disordered" evidence="1">
    <location>
        <begin position="101"/>
        <end position="127"/>
    </location>
</feature>
<gene>
    <name evidence="2" type="ORF">ACHE_41179S</name>
</gene>